<dbReference type="EMBL" id="JBHRTQ010000007">
    <property type="protein sequence ID" value="MFC3173778.1"/>
    <property type="molecule type" value="Genomic_DNA"/>
</dbReference>
<protein>
    <submittedName>
        <fullName evidence="3">Uncharacterized protein</fullName>
    </submittedName>
</protein>
<dbReference type="RefSeq" id="WP_379509165.1">
    <property type="nucleotide sequence ID" value="NZ_JBHRTQ010000007.1"/>
</dbReference>
<feature type="signal peptide" evidence="2">
    <location>
        <begin position="1"/>
        <end position="36"/>
    </location>
</feature>
<reference evidence="4" key="1">
    <citation type="journal article" date="2019" name="Int. J. Syst. Evol. Microbiol.">
        <title>The Global Catalogue of Microorganisms (GCM) 10K type strain sequencing project: providing services to taxonomists for standard genome sequencing and annotation.</title>
        <authorList>
            <consortium name="The Broad Institute Genomics Platform"/>
            <consortium name="The Broad Institute Genome Sequencing Center for Infectious Disease"/>
            <person name="Wu L."/>
            <person name="Ma J."/>
        </authorList>
    </citation>
    <scope>NUCLEOTIDE SEQUENCE [LARGE SCALE GENOMIC DNA]</scope>
    <source>
        <strain evidence="4">KCTC 42984</strain>
    </source>
</reference>
<evidence type="ECO:0000313" key="3">
    <source>
        <dbReference type="EMBL" id="MFC3173778.1"/>
    </source>
</evidence>
<feature type="region of interest" description="Disordered" evidence="1">
    <location>
        <begin position="191"/>
        <end position="211"/>
    </location>
</feature>
<sequence length="211" mass="22223">MKANRAQSRFVSARRAMLAPRLMPLLAPVLMVAACAAPPPAAPPPPPPAAPPPPVVADPPPPADWRDAAQTPGTWRWRMEGDQSIAEYGPYGGAPLARLTCDPHAQATILWRNWPAAGAVPLAVTTTGARRLLTMTPDGAAGARASLAPFDPLLDAIAFSRGRFMVEMQGAPVLYLPAWPELSRVIEDCRQKLESASPPAPGGSPEASPKP</sequence>
<comment type="caution">
    <text evidence="3">The sequence shown here is derived from an EMBL/GenBank/DDBJ whole genome shotgun (WGS) entry which is preliminary data.</text>
</comment>
<evidence type="ECO:0000256" key="2">
    <source>
        <dbReference type="SAM" id="SignalP"/>
    </source>
</evidence>
<proteinExistence type="predicted"/>
<keyword evidence="2" id="KW-0732">Signal</keyword>
<name>A0ABV7IM72_9SPHN</name>
<evidence type="ECO:0000313" key="4">
    <source>
        <dbReference type="Proteomes" id="UP001595604"/>
    </source>
</evidence>
<dbReference type="PROSITE" id="PS51257">
    <property type="entry name" value="PROKAR_LIPOPROTEIN"/>
    <property type="match status" value="1"/>
</dbReference>
<feature type="compositionally biased region" description="Pro residues" evidence="1">
    <location>
        <begin position="198"/>
        <end position="211"/>
    </location>
</feature>
<keyword evidence="4" id="KW-1185">Reference proteome</keyword>
<gene>
    <name evidence="3" type="ORF">ACFOD9_05890</name>
</gene>
<organism evidence="3 4">
    <name type="scientific">Novosphingobium bradum</name>
    <dbReference type="NCBI Taxonomy" id="1737444"/>
    <lineage>
        <taxon>Bacteria</taxon>
        <taxon>Pseudomonadati</taxon>
        <taxon>Pseudomonadota</taxon>
        <taxon>Alphaproteobacteria</taxon>
        <taxon>Sphingomonadales</taxon>
        <taxon>Sphingomonadaceae</taxon>
        <taxon>Novosphingobium</taxon>
    </lineage>
</organism>
<feature type="compositionally biased region" description="Pro residues" evidence="1">
    <location>
        <begin position="38"/>
        <end position="63"/>
    </location>
</feature>
<accession>A0ABV7IM72</accession>
<feature type="region of interest" description="Disordered" evidence="1">
    <location>
        <begin position="38"/>
        <end position="71"/>
    </location>
</feature>
<dbReference type="Proteomes" id="UP001595604">
    <property type="component" value="Unassembled WGS sequence"/>
</dbReference>
<feature type="chain" id="PRO_5046634112" evidence="2">
    <location>
        <begin position="37"/>
        <end position="211"/>
    </location>
</feature>
<evidence type="ECO:0000256" key="1">
    <source>
        <dbReference type="SAM" id="MobiDB-lite"/>
    </source>
</evidence>